<feature type="domain" description="Glycosyl transferase family 1" evidence="3">
    <location>
        <begin position="169"/>
        <end position="324"/>
    </location>
</feature>
<dbReference type="PANTHER" id="PTHR12526:SF510">
    <property type="entry name" value="D-INOSITOL 3-PHOSPHATE GLYCOSYLTRANSFERASE"/>
    <property type="match status" value="1"/>
</dbReference>
<evidence type="ECO:0000256" key="2">
    <source>
        <dbReference type="ARBA" id="ARBA00022679"/>
    </source>
</evidence>
<organism evidence="4 5">
    <name type="scientific">Roseibium salinum</name>
    <dbReference type="NCBI Taxonomy" id="1604349"/>
    <lineage>
        <taxon>Bacteria</taxon>
        <taxon>Pseudomonadati</taxon>
        <taxon>Pseudomonadota</taxon>
        <taxon>Alphaproteobacteria</taxon>
        <taxon>Hyphomicrobiales</taxon>
        <taxon>Stappiaceae</taxon>
        <taxon>Roseibium</taxon>
    </lineage>
</organism>
<dbReference type="InterPro" id="IPR001296">
    <property type="entry name" value="Glyco_trans_1"/>
</dbReference>
<dbReference type="Pfam" id="PF00534">
    <property type="entry name" value="Glycos_transf_1"/>
    <property type="match status" value="1"/>
</dbReference>
<name>A0ABT3R605_9HYPH</name>
<keyword evidence="1" id="KW-0328">Glycosyltransferase</keyword>
<dbReference type="EMBL" id="JAPEVI010000003">
    <property type="protein sequence ID" value="MCX2724540.1"/>
    <property type="molecule type" value="Genomic_DNA"/>
</dbReference>
<accession>A0ABT3R605</accession>
<comment type="caution">
    <text evidence="4">The sequence shown here is derived from an EMBL/GenBank/DDBJ whole genome shotgun (WGS) entry which is preliminary data.</text>
</comment>
<sequence>MATDSSSQKLAHIHLGVDGGAERFFLRLSGALARRGVRQIAFIRPGRPWRDELAQHCDVREVRFSRSHFKRHVIRWNISRQIRKFGATATLGWMSPASKWMPKPGPNMRTFLRLGDFPDGFRTYGNVEQLIGNTPEIIRQAVEMGWPADRAHMISNFVDPLPEDLEPVNRADFGTPQEATVLIALGRFVQRKRFDLIIKALEKLPDTVHAWLIGDGELMDELKTLAATLGVTERTHFLGWQRDPSPFLKAADILVCPSDDEPLGNVVLEGWNAGLPVIATASQGPSWLIEHGKTGLLVDCGDVEGLVGALRGVMGSESLENQLILGAAKCLDDRYSEDHTLISYLGIVA</sequence>
<dbReference type="CDD" id="cd03811">
    <property type="entry name" value="GT4_GT28_WabH-like"/>
    <property type="match status" value="1"/>
</dbReference>
<dbReference type="Gene3D" id="3.40.50.2000">
    <property type="entry name" value="Glycogen Phosphorylase B"/>
    <property type="match status" value="2"/>
</dbReference>
<keyword evidence="2" id="KW-0808">Transferase</keyword>
<dbReference type="SUPFAM" id="SSF53756">
    <property type="entry name" value="UDP-Glycosyltransferase/glycogen phosphorylase"/>
    <property type="match status" value="1"/>
</dbReference>
<evidence type="ECO:0000256" key="1">
    <source>
        <dbReference type="ARBA" id="ARBA00022676"/>
    </source>
</evidence>
<dbReference type="Proteomes" id="UP001300261">
    <property type="component" value="Unassembled WGS sequence"/>
</dbReference>
<keyword evidence="5" id="KW-1185">Reference proteome</keyword>
<dbReference type="RefSeq" id="WP_265964627.1">
    <property type="nucleotide sequence ID" value="NZ_JAPEVI010000003.1"/>
</dbReference>
<evidence type="ECO:0000259" key="3">
    <source>
        <dbReference type="Pfam" id="PF00534"/>
    </source>
</evidence>
<proteinExistence type="predicted"/>
<dbReference type="PANTHER" id="PTHR12526">
    <property type="entry name" value="GLYCOSYLTRANSFERASE"/>
    <property type="match status" value="1"/>
</dbReference>
<protein>
    <submittedName>
        <fullName evidence="4">Glycosyltransferase</fullName>
    </submittedName>
</protein>
<evidence type="ECO:0000313" key="5">
    <source>
        <dbReference type="Proteomes" id="UP001300261"/>
    </source>
</evidence>
<gene>
    <name evidence="4" type="ORF">ON753_19555</name>
</gene>
<reference evidence="4 5" key="1">
    <citation type="journal article" date="2016" name="Int. J. Syst. Evol. Microbiol.">
        <title>Labrenzia salina sp. nov., isolated from the rhizosphere of the halophyte Arthrocnemum macrostachyum.</title>
        <authorList>
            <person name="Camacho M."/>
            <person name="Redondo-Gomez S."/>
            <person name="Rodriguez-Llorente I."/>
            <person name="Rohde M."/>
            <person name="Sproer C."/>
            <person name="Schumann P."/>
            <person name="Klenk H.P."/>
            <person name="Montero-Calasanz M.D.C."/>
        </authorList>
    </citation>
    <scope>NUCLEOTIDE SEQUENCE [LARGE SCALE GENOMIC DNA]</scope>
    <source>
        <strain evidence="4 5">DSM 29163</strain>
    </source>
</reference>
<evidence type="ECO:0000313" key="4">
    <source>
        <dbReference type="EMBL" id="MCX2724540.1"/>
    </source>
</evidence>